<dbReference type="SMART" id="SM00554">
    <property type="entry name" value="FAS1"/>
    <property type="match status" value="1"/>
</dbReference>
<keyword evidence="4" id="KW-1185">Reference proteome</keyword>
<evidence type="ECO:0000259" key="2">
    <source>
        <dbReference type="PROSITE" id="PS50213"/>
    </source>
</evidence>
<dbReference type="Proteomes" id="UP000198341">
    <property type="component" value="Chromosome 2"/>
</dbReference>
<dbReference type="InterPro" id="IPR036378">
    <property type="entry name" value="FAS1_dom_sf"/>
</dbReference>
<evidence type="ECO:0000313" key="3">
    <source>
        <dbReference type="EMBL" id="CCO15125.1"/>
    </source>
</evidence>
<dbReference type="KEGG" id="bpg:Bathy02g04800"/>
<evidence type="ECO:0000313" key="4">
    <source>
        <dbReference type="Proteomes" id="UP000198341"/>
    </source>
</evidence>
<dbReference type="Pfam" id="PF02469">
    <property type="entry name" value="Fasciclin"/>
    <property type="match status" value="1"/>
</dbReference>
<name>K8ERS2_9CHLO</name>
<dbReference type="InterPro" id="IPR000782">
    <property type="entry name" value="FAS1_domain"/>
</dbReference>
<dbReference type="PANTHER" id="PTHR10900">
    <property type="entry name" value="PERIOSTIN-RELATED"/>
    <property type="match status" value="1"/>
</dbReference>
<dbReference type="PANTHER" id="PTHR10900:SF77">
    <property type="entry name" value="FI19380P1"/>
    <property type="match status" value="1"/>
</dbReference>
<organism evidence="3 4">
    <name type="scientific">Bathycoccus prasinos</name>
    <dbReference type="NCBI Taxonomy" id="41875"/>
    <lineage>
        <taxon>Eukaryota</taxon>
        <taxon>Viridiplantae</taxon>
        <taxon>Chlorophyta</taxon>
        <taxon>Mamiellophyceae</taxon>
        <taxon>Mamiellales</taxon>
        <taxon>Bathycoccaceae</taxon>
        <taxon>Bathycoccus</taxon>
    </lineage>
</organism>
<proteinExistence type="predicted"/>
<accession>K8ERS2</accession>
<dbReference type="PROSITE" id="PS50213">
    <property type="entry name" value="FAS1"/>
    <property type="match status" value="1"/>
</dbReference>
<dbReference type="OrthoDB" id="566721at2759"/>
<feature type="domain" description="FAS1" evidence="2">
    <location>
        <begin position="31"/>
        <end position="168"/>
    </location>
</feature>
<sequence length="171" mass="18030">MKEREEVVASGDDMEKEAMPPLEPMPVSEDLPSLLEIASSNPDFTLLNAAVSTQPDIVELIQGDGPFTIFAPVNSAFENWLEENNLSAEEALASPTLPDILKRHVLGTRLLAKDALAAVADGPIELDTLGAKVVAEKKGDDLYIGGAKVIATDVMASNGVVHVVDGVVEGV</sequence>
<gene>
    <name evidence="3" type="ORF">Bathy02g04800</name>
</gene>
<dbReference type="InterPro" id="IPR050904">
    <property type="entry name" value="Adhesion/Biosynth-related"/>
</dbReference>
<reference evidence="3 4" key="1">
    <citation type="submission" date="2011-10" db="EMBL/GenBank/DDBJ databases">
        <authorList>
            <person name="Genoscope - CEA"/>
        </authorList>
    </citation>
    <scope>NUCLEOTIDE SEQUENCE [LARGE SCALE GENOMIC DNA]</scope>
    <source>
        <strain evidence="3 4">RCC 1105</strain>
    </source>
</reference>
<dbReference type="STRING" id="41875.K8ERS2"/>
<dbReference type="SUPFAM" id="SSF82153">
    <property type="entry name" value="FAS1 domain"/>
    <property type="match status" value="1"/>
</dbReference>
<dbReference type="AlphaFoldDB" id="K8ERS2"/>
<feature type="region of interest" description="Disordered" evidence="1">
    <location>
        <begin position="1"/>
        <end position="24"/>
    </location>
</feature>
<dbReference type="GO" id="GO:0005615">
    <property type="term" value="C:extracellular space"/>
    <property type="evidence" value="ECO:0007669"/>
    <property type="project" value="TreeGrafter"/>
</dbReference>
<evidence type="ECO:0000256" key="1">
    <source>
        <dbReference type="SAM" id="MobiDB-lite"/>
    </source>
</evidence>
<dbReference type="EMBL" id="FO082277">
    <property type="protein sequence ID" value="CCO15125.1"/>
    <property type="molecule type" value="Genomic_DNA"/>
</dbReference>
<dbReference type="RefSeq" id="XP_007514885.1">
    <property type="nucleotide sequence ID" value="XM_007514823.1"/>
</dbReference>
<dbReference type="GeneID" id="19017593"/>
<dbReference type="Gene3D" id="2.30.180.10">
    <property type="entry name" value="FAS1 domain"/>
    <property type="match status" value="1"/>
</dbReference>
<protein>
    <submittedName>
        <fullName evidence="3">Beta-Ig-H3/fasciclin</fullName>
    </submittedName>
</protein>